<gene>
    <name evidence="3" type="ORF">AB2L28_08330</name>
</gene>
<dbReference type="NCBIfam" id="TIGR03083">
    <property type="entry name" value="maleylpyruvate isomerase family mycothiol-dependent enzyme"/>
    <property type="match status" value="1"/>
</dbReference>
<dbReference type="PANTHER" id="PTHR40758">
    <property type="entry name" value="CONSERVED PROTEIN"/>
    <property type="match status" value="1"/>
</dbReference>
<dbReference type="Pfam" id="PF11716">
    <property type="entry name" value="MDMPI_N"/>
    <property type="match status" value="1"/>
</dbReference>
<evidence type="ECO:0000313" key="4">
    <source>
        <dbReference type="Proteomes" id="UP001566476"/>
    </source>
</evidence>
<dbReference type="Pfam" id="PF07398">
    <property type="entry name" value="MDMPI_C"/>
    <property type="match status" value="1"/>
</dbReference>
<dbReference type="GO" id="GO:0016853">
    <property type="term" value="F:isomerase activity"/>
    <property type="evidence" value="ECO:0007669"/>
    <property type="project" value="UniProtKB-KW"/>
</dbReference>
<dbReference type="InterPro" id="IPR024344">
    <property type="entry name" value="MDMPI_metal-binding"/>
</dbReference>
<dbReference type="Proteomes" id="UP001566476">
    <property type="component" value="Unassembled WGS sequence"/>
</dbReference>
<feature type="domain" description="MDMPI C-terminal" evidence="1">
    <location>
        <begin position="147"/>
        <end position="225"/>
    </location>
</feature>
<evidence type="ECO:0000259" key="1">
    <source>
        <dbReference type="Pfam" id="PF07398"/>
    </source>
</evidence>
<reference evidence="3 4" key="1">
    <citation type="submission" date="2024-07" db="EMBL/GenBank/DDBJ databases">
        <authorList>
            <person name="Thanompreechachai J."/>
            <person name="Duangmal K."/>
        </authorList>
    </citation>
    <scope>NUCLEOTIDE SEQUENCE [LARGE SCALE GENOMIC DNA]</scope>
    <source>
        <strain evidence="3 4">TBRC 1896</strain>
    </source>
</reference>
<sequence>MTGPVVAPGAHRDALVAQQAAFLALTRTAPPDAGVPGCPGWTVRDVVAHLTGVHRWAAALSRTAPGAPVPPDEDPSPADDPAAAYAAAARALLAALDEDPDRPCTTLAGAGRAGDWYRRQAHETLVHTWDLADAAGAPRTGPADRVADAVEEVLDTLLPRQVRLGRTAAVEVGVELLGSRRWRLGTGPVVATVAGPDTELLRLLWGRTTSTGTALVVAGDRGRAAQVLAAALTP</sequence>
<organism evidence="3 4">
    <name type="scientific">Kineococcus mangrovi</name>
    <dbReference type="NCBI Taxonomy" id="1660183"/>
    <lineage>
        <taxon>Bacteria</taxon>
        <taxon>Bacillati</taxon>
        <taxon>Actinomycetota</taxon>
        <taxon>Actinomycetes</taxon>
        <taxon>Kineosporiales</taxon>
        <taxon>Kineosporiaceae</taxon>
        <taxon>Kineococcus</taxon>
    </lineage>
</organism>
<name>A0ABV4I0P0_9ACTN</name>
<comment type="caution">
    <text evidence="3">The sequence shown here is derived from an EMBL/GenBank/DDBJ whole genome shotgun (WGS) entry which is preliminary data.</text>
</comment>
<feature type="domain" description="Mycothiol-dependent maleylpyruvate isomerase metal-binding" evidence="2">
    <location>
        <begin position="14"/>
        <end position="132"/>
    </location>
</feature>
<dbReference type="SUPFAM" id="SSF109854">
    <property type="entry name" value="DinB/YfiT-like putative metalloenzymes"/>
    <property type="match status" value="1"/>
</dbReference>
<evidence type="ECO:0000313" key="3">
    <source>
        <dbReference type="EMBL" id="MEZ0492244.1"/>
    </source>
</evidence>
<dbReference type="InterPro" id="IPR017517">
    <property type="entry name" value="Maleyloyr_isom"/>
</dbReference>
<dbReference type="RefSeq" id="WP_370718274.1">
    <property type="nucleotide sequence ID" value="NZ_JBGGTQ010000003.1"/>
</dbReference>
<dbReference type="PANTHER" id="PTHR40758:SF1">
    <property type="entry name" value="CONSERVED PROTEIN"/>
    <property type="match status" value="1"/>
</dbReference>
<protein>
    <submittedName>
        <fullName evidence="3">Maleylpyruvate isomerase family mycothiol-dependent enzyme</fullName>
    </submittedName>
</protein>
<accession>A0ABV4I0P0</accession>
<dbReference type="EMBL" id="JBGGTQ010000003">
    <property type="protein sequence ID" value="MEZ0492244.1"/>
    <property type="molecule type" value="Genomic_DNA"/>
</dbReference>
<dbReference type="Gene3D" id="1.20.120.450">
    <property type="entry name" value="dinb family like domain"/>
    <property type="match status" value="1"/>
</dbReference>
<evidence type="ECO:0000259" key="2">
    <source>
        <dbReference type="Pfam" id="PF11716"/>
    </source>
</evidence>
<keyword evidence="4" id="KW-1185">Reference proteome</keyword>
<dbReference type="InterPro" id="IPR034660">
    <property type="entry name" value="DinB/YfiT-like"/>
</dbReference>
<keyword evidence="3" id="KW-0413">Isomerase</keyword>
<proteinExistence type="predicted"/>
<dbReference type="InterPro" id="IPR010872">
    <property type="entry name" value="MDMPI_C-term_domain"/>
</dbReference>